<dbReference type="AlphaFoldDB" id="A0AAV6V5D5"/>
<keyword evidence="4" id="KW-0597">Phosphoprotein</keyword>
<comment type="cofactor">
    <cofactor evidence="1">
        <name>Ca(2+)</name>
        <dbReference type="ChEBI" id="CHEBI:29108"/>
    </cofactor>
</comment>
<evidence type="ECO:0000256" key="15">
    <source>
        <dbReference type="SAM" id="MobiDB-lite"/>
    </source>
</evidence>
<keyword evidence="8" id="KW-0106">Calcium</keyword>
<proteinExistence type="predicted"/>
<evidence type="ECO:0000256" key="3">
    <source>
        <dbReference type="ARBA" id="ARBA00022475"/>
    </source>
</evidence>
<evidence type="ECO:0000256" key="8">
    <source>
        <dbReference type="ARBA" id="ARBA00022837"/>
    </source>
</evidence>
<dbReference type="InterPro" id="IPR002921">
    <property type="entry name" value="Fungal_lipase-type"/>
</dbReference>
<dbReference type="GO" id="GO:0016298">
    <property type="term" value="F:lipase activity"/>
    <property type="evidence" value="ECO:0007669"/>
    <property type="project" value="TreeGrafter"/>
</dbReference>
<keyword evidence="19" id="KW-1185">Reference proteome</keyword>
<keyword evidence="7" id="KW-0378">Hydrolase</keyword>
<keyword evidence="5 16" id="KW-0812">Transmembrane</keyword>
<reference evidence="18 19" key="1">
    <citation type="journal article" date="2022" name="Nat. Ecol. Evol.">
        <title>A masculinizing supergene underlies an exaggerated male reproductive morph in a spider.</title>
        <authorList>
            <person name="Hendrickx F."/>
            <person name="De Corte Z."/>
            <person name="Sonet G."/>
            <person name="Van Belleghem S.M."/>
            <person name="Kostlbacher S."/>
            <person name="Vangestel C."/>
        </authorList>
    </citation>
    <scope>NUCLEOTIDE SEQUENCE [LARGE SCALE GENOMIC DNA]</scope>
    <source>
        <strain evidence="18">W744_W776</strain>
    </source>
</reference>
<evidence type="ECO:0000256" key="7">
    <source>
        <dbReference type="ARBA" id="ARBA00022801"/>
    </source>
</evidence>
<evidence type="ECO:0000256" key="4">
    <source>
        <dbReference type="ARBA" id="ARBA00022553"/>
    </source>
</evidence>
<dbReference type="InterPro" id="IPR029058">
    <property type="entry name" value="AB_hydrolase_fold"/>
</dbReference>
<dbReference type="Gene3D" id="3.40.50.1820">
    <property type="entry name" value="alpha/beta hydrolase"/>
    <property type="match status" value="1"/>
</dbReference>
<evidence type="ECO:0000256" key="14">
    <source>
        <dbReference type="ARBA" id="ARBA00026104"/>
    </source>
</evidence>
<feature type="transmembrane region" description="Helical" evidence="16">
    <location>
        <begin position="61"/>
        <end position="82"/>
    </location>
</feature>
<dbReference type="CDD" id="cd00519">
    <property type="entry name" value="Lipase_3"/>
    <property type="match status" value="1"/>
</dbReference>
<comment type="catalytic activity">
    <reaction evidence="13">
        <text>a 1,2-diacyl-sn-glycerol + H2O = a 2-acylglycerol + a fatty acid + H(+)</text>
        <dbReference type="Rhea" id="RHEA:33275"/>
        <dbReference type="ChEBI" id="CHEBI:15377"/>
        <dbReference type="ChEBI" id="CHEBI:15378"/>
        <dbReference type="ChEBI" id="CHEBI:17389"/>
        <dbReference type="ChEBI" id="CHEBI:17815"/>
        <dbReference type="ChEBI" id="CHEBI:28868"/>
        <dbReference type="EC" id="3.1.1.116"/>
    </reaction>
    <physiologicalReaction direction="left-to-right" evidence="13">
        <dbReference type="Rhea" id="RHEA:33276"/>
    </physiologicalReaction>
</comment>
<dbReference type="GO" id="GO:0005886">
    <property type="term" value="C:plasma membrane"/>
    <property type="evidence" value="ECO:0007669"/>
    <property type="project" value="UniProtKB-SubCell"/>
</dbReference>
<evidence type="ECO:0000256" key="11">
    <source>
        <dbReference type="ARBA" id="ARBA00023098"/>
    </source>
</evidence>
<evidence type="ECO:0000256" key="5">
    <source>
        <dbReference type="ARBA" id="ARBA00022692"/>
    </source>
</evidence>
<evidence type="ECO:0000256" key="10">
    <source>
        <dbReference type="ARBA" id="ARBA00022989"/>
    </source>
</evidence>
<comment type="caution">
    <text evidence="18">The sequence shown here is derived from an EMBL/GenBank/DDBJ whole genome shotgun (WGS) entry which is preliminary data.</text>
</comment>
<evidence type="ECO:0000256" key="9">
    <source>
        <dbReference type="ARBA" id="ARBA00022963"/>
    </source>
</evidence>
<evidence type="ECO:0000313" key="19">
    <source>
        <dbReference type="Proteomes" id="UP000827092"/>
    </source>
</evidence>
<evidence type="ECO:0000256" key="2">
    <source>
        <dbReference type="ARBA" id="ARBA00004651"/>
    </source>
</evidence>
<feature type="region of interest" description="Disordered" evidence="15">
    <location>
        <begin position="554"/>
        <end position="580"/>
    </location>
</feature>
<accession>A0AAV6V5D5</accession>
<protein>
    <recommendedName>
        <fullName evidence="14">sn-1-specific diacylglycerol lipase</fullName>
        <ecNumber evidence="14">3.1.1.116</ecNumber>
    </recommendedName>
</protein>
<feature type="transmembrane region" description="Helical" evidence="16">
    <location>
        <begin position="102"/>
        <end position="124"/>
    </location>
</feature>
<evidence type="ECO:0000256" key="6">
    <source>
        <dbReference type="ARBA" id="ARBA00022723"/>
    </source>
</evidence>
<dbReference type="Pfam" id="PF01764">
    <property type="entry name" value="Lipase_3"/>
    <property type="match status" value="1"/>
</dbReference>
<evidence type="ECO:0000256" key="13">
    <source>
        <dbReference type="ARBA" id="ARBA00024531"/>
    </source>
</evidence>
<sequence>MPAMRVFGRRCSLATDDFLVIGVIDGILFLPWLGWLPVVYASFLKNIVGPCDDTLLLLLHIYLPGICILFILNWLLAASFVLCASRGTISKPEPRRHVVTLVYVKLVISFLDAVWASLGTFILTRDGNFCEVIGVGLLIKACTAFQWLATAVRLWMMAAFYDWSLSKRTKDTTNKEFYNTPMRRGTFKKWNARLRRIFLWCTTPTDARKQAIETASELLALLACDLDLVFTDVIAGLHLFTKKCCWKWKAEKAALKESPLITSSDGTLYDQFPPPHLPDWMNLQLASRYMDIGLGVFGWVWFIYRNPGCGCCRLFKRLTCCFPFRKRSQVVVGDNCCGCHFAGLRGTTSLPYEDVVHASFVDRVFTVPFFVCFDHDTSAVVVSCRGTFSPDDVLTDVAADFEPMDVDLAEDGAFCHKGILEAAREVRRRLLETEILKEAFKEKSEYRLVVTGHSLGAAVASILTLLLRRDYPDVKCFAFAPPPTLSRSALPLAIGHVFVLVYGNDSVPYLNYENVKGIIQKMVKCLNECQMHKYKVLLSSHKFLVEASSEEKLDNPENVPKTNGIRKESEEQNKETFGDTTEPSFVTECVYVAGTILHISPTDDGYRLRLSSADDYRPLSFRPNSIKDHFPQYLQKSLRRLGTSPVLMASDVLKNSPSKNQMKDAAT</sequence>
<keyword evidence="6" id="KW-0479">Metal-binding</keyword>
<organism evidence="18 19">
    <name type="scientific">Oedothorax gibbosus</name>
    <dbReference type="NCBI Taxonomy" id="931172"/>
    <lineage>
        <taxon>Eukaryota</taxon>
        <taxon>Metazoa</taxon>
        <taxon>Ecdysozoa</taxon>
        <taxon>Arthropoda</taxon>
        <taxon>Chelicerata</taxon>
        <taxon>Arachnida</taxon>
        <taxon>Araneae</taxon>
        <taxon>Araneomorphae</taxon>
        <taxon>Entelegynae</taxon>
        <taxon>Araneoidea</taxon>
        <taxon>Linyphiidae</taxon>
        <taxon>Erigoninae</taxon>
        <taxon>Oedothorax</taxon>
    </lineage>
</organism>
<dbReference type="EC" id="3.1.1.116" evidence="14"/>
<feature type="transmembrane region" description="Helical" evidence="16">
    <location>
        <begin position="18"/>
        <end position="41"/>
    </location>
</feature>
<keyword evidence="12 16" id="KW-0472">Membrane</keyword>
<evidence type="ECO:0000256" key="12">
    <source>
        <dbReference type="ARBA" id="ARBA00023136"/>
    </source>
</evidence>
<keyword evidence="9" id="KW-0442">Lipid degradation</keyword>
<dbReference type="GO" id="GO:0046872">
    <property type="term" value="F:metal ion binding"/>
    <property type="evidence" value="ECO:0007669"/>
    <property type="project" value="UniProtKB-KW"/>
</dbReference>
<dbReference type="PANTHER" id="PTHR45792:SF8">
    <property type="entry name" value="DIACYLGLYCEROL LIPASE-ALPHA"/>
    <property type="match status" value="1"/>
</dbReference>
<dbReference type="Proteomes" id="UP000827092">
    <property type="component" value="Unassembled WGS sequence"/>
</dbReference>
<dbReference type="EMBL" id="JAFNEN010000153">
    <property type="protein sequence ID" value="KAG8191764.1"/>
    <property type="molecule type" value="Genomic_DNA"/>
</dbReference>
<keyword evidence="11" id="KW-0443">Lipid metabolism</keyword>
<name>A0AAV6V5D5_9ARAC</name>
<dbReference type="InterPro" id="IPR052214">
    <property type="entry name" value="DAG_Lipase-Related"/>
</dbReference>
<dbReference type="SUPFAM" id="SSF53474">
    <property type="entry name" value="alpha/beta-Hydrolases"/>
    <property type="match status" value="1"/>
</dbReference>
<feature type="domain" description="Fungal lipase-type" evidence="17">
    <location>
        <begin position="381"/>
        <end position="511"/>
    </location>
</feature>
<comment type="subcellular location">
    <subcellularLocation>
        <location evidence="2">Cell membrane</location>
        <topology evidence="2">Multi-pass membrane protein</topology>
    </subcellularLocation>
</comment>
<gene>
    <name evidence="18" type="ORF">JTE90_008827</name>
</gene>
<evidence type="ECO:0000256" key="16">
    <source>
        <dbReference type="SAM" id="Phobius"/>
    </source>
</evidence>
<keyword evidence="3" id="KW-1003">Cell membrane</keyword>
<feature type="compositionally biased region" description="Basic and acidic residues" evidence="15">
    <location>
        <begin position="565"/>
        <end position="577"/>
    </location>
</feature>
<keyword evidence="10 16" id="KW-1133">Transmembrane helix</keyword>
<evidence type="ECO:0000256" key="1">
    <source>
        <dbReference type="ARBA" id="ARBA00001913"/>
    </source>
</evidence>
<dbReference type="PANTHER" id="PTHR45792">
    <property type="entry name" value="DIACYLGLYCEROL LIPASE HOMOLOG-RELATED"/>
    <property type="match status" value="1"/>
</dbReference>
<evidence type="ECO:0000313" key="18">
    <source>
        <dbReference type="EMBL" id="KAG8191764.1"/>
    </source>
</evidence>
<dbReference type="GO" id="GO:0016042">
    <property type="term" value="P:lipid catabolic process"/>
    <property type="evidence" value="ECO:0007669"/>
    <property type="project" value="UniProtKB-KW"/>
</dbReference>
<evidence type="ECO:0000259" key="17">
    <source>
        <dbReference type="Pfam" id="PF01764"/>
    </source>
</evidence>